<comment type="caution">
    <text evidence="1">The sequence shown here is derived from an EMBL/GenBank/DDBJ whole genome shotgun (WGS) entry which is preliminary data.</text>
</comment>
<evidence type="ECO:0000313" key="2">
    <source>
        <dbReference type="Proteomes" id="UP000738349"/>
    </source>
</evidence>
<organism evidence="1 2">
    <name type="scientific">Dactylonectria macrodidyma</name>
    <dbReference type="NCBI Taxonomy" id="307937"/>
    <lineage>
        <taxon>Eukaryota</taxon>
        <taxon>Fungi</taxon>
        <taxon>Dikarya</taxon>
        <taxon>Ascomycota</taxon>
        <taxon>Pezizomycotina</taxon>
        <taxon>Sordariomycetes</taxon>
        <taxon>Hypocreomycetidae</taxon>
        <taxon>Hypocreales</taxon>
        <taxon>Nectriaceae</taxon>
        <taxon>Dactylonectria</taxon>
    </lineage>
</organism>
<dbReference type="AlphaFoldDB" id="A0A9P9J573"/>
<accession>A0A9P9J573</accession>
<keyword evidence="2" id="KW-1185">Reference proteome</keyword>
<dbReference type="OrthoDB" id="194358at2759"/>
<dbReference type="EMBL" id="JAGMUV010000010">
    <property type="protein sequence ID" value="KAH7141610.1"/>
    <property type="molecule type" value="Genomic_DNA"/>
</dbReference>
<dbReference type="Proteomes" id="UP000738349">
    <property type="component" value="Unassembled WGS sequence"/>
</dbReference>
<sequence>MDPFSLTEGIIAFAQIADRVVKVCKTYIGAVQDAPLDLRFILIEVSTVKTLLDTVLILAPCTMRSSALSHLTSPDGPIEGCHKALSEIEKLLPSGHAVTPSSIKAQKMETEDFIDIPRSDPEGNTSKTQEVTMHIKAELTVTNRMKQLYF</sequence>
<evidence type="ECO:0000313" key="1">
    <source>
        <dbReference type="EMBL" id="KAH7141610.1"/>
    </source>
</evidence>
<gene>
    <name evidence="1" type="ORF">EDB81DRAFT_760469</name>
</gene>
<proteinExistence type="predicted"/>
<protein>
    <submittedName>
        <fullName evidence="1">Uncharacterized protein</fullName>
    </submittedName>
</protein>
<name>A0A9P9J573_9HYPO</name>
<reference evidence="1" key="1">
    <citation type="journal article" date="2021" name="Nat. Commun.">
        <title>Genetic determinants of endophytism in the Arabidopsis root mycobiome.</title>
        <authorList>
            <person name="Mesny F."/>
            <person name="Miyauchi S."/>
            <person name="Thiergart T."/>
            <person name="Pickel B."/>
            <person name="Atanasova L."/>
            <person name="Karlsson M."/>
            <person name="Huettel B."/>
            <person name="Barry K.W."/>
            <person name="Haridas S."/>
            <person name="Chen C."/>
            <person name="Bauer D."/>
            <person name="Andreopoulos W."/>
            <person name="Pangilinan J."/>
            <person name="LaButti K."/>
            <person name="Riley R."/>
            <person name="Lipzen A."/>
            <person name="Clum A."/>
            <person name="Drula E."/>
            <person name="Henrissat B."/>
            <person name="Kohler A."/>
            <person name="Grigoriev I.V."/>
            <person name="Martin F.M."/>
            <person name="Hacquard S."/>
        </authorList>
    </citation>
    <scope>NUCLEOTIDE SEQUENCE</scope>
    <source>
        <strain evidence="1">MPI-CAGE-AT-0147</strain>
    </source>
</reference>